<name>A0A8S5QF33_9CAUD</name>
<sequence>MNDKKVYIVLHDKTVVNVFDSPEKAFNSLPKKDEFTEVSQSVRTCDGEEAIIPTADNFYFDTPIYVHIAEHTEDVMGFQVECQEETFVYEIKEFKVK</sequence>
<reference evidence="1" key="1">
    <citation type="journal article" date="2021" name="Proc. Natl. Acad. Sci. U.S.A.">
        <title>A Catalog of Tens of Thousands of Viruses from Human Metagenomes Reveals Hidden Associations with Chronic Diseases.</title>
        <authorList>
            <person name="Tisza M.J."/>
            <person name="Buck C.B."/>
        </authorList>
    </citation>
    <scope>NUCLEOTIDE SEQUENCE</scope>
    <source>
        <strain evidence="1">Ctbvd11</strain>
    </source>
</reference>
<organism evidence="1">
    <name type="scientific">Siphoviridae sp. ctbvd11</name>
    <dbReference type="NCBI Taxonomy" id="2825567"/>
    <lineage>
        <taxon>Viruses</taxon>
        <taxon>Duplodnaviria</taxon>
        <taxon>Heunggongvirae</taxon>
        <taxon>Uroviricota</taxon>
        <taxon>Caudoviricetes</taxon>
    </lineage>
</organism>
<evidence type="ECO:0000313" key="1">
    <source>
        <dbReference type="EMBL" id="DAE17140.1"/>
    </source>
</evidence>
<protein>
    <submittedName>
        <fullName evidence="1">Uncharacterized protein</fullName>
    </submittedName>
</protein>
<accession>A0A8S5QF33</accession>
<proteinExistence type="predicted"/>
<dbReference type="EMBL" id="BK015636">
    <property type="protein sequence ID" value="DAE17140.1"/>
    <property type="molecule type" value="Genomic_DNA"/>
</dbReference>